<feature type="non-terminal residue" evidence="1">
    <location>
        <position position="1"/>
    </location>
</feature>
<dbReference type="SUPFAM" id="SSF50630">
    <property type="entry name" value="Acid proteases"/>
    <property type="match status" value="1"/>
</dbReference>
<sequence>DTGADISLFKRSLIRNEQLYYPNNKCTLHGITNNTQTSLGSTETKLIFNDEVSLNHTFQIVSDEVSFDADAILGMDF</sequence>
<dbReference type="Gene3D" id="2.40.70.10">
    <property type="entry name" value="Acid Proteases"/>
    <property type="match status" value="1"/>
</dbReference>
<dbReference type="InterPro" id="IPR021109">
    <property type="entry name" value="Peptidase_aspartic_dom_sf"/>
</dbReference>
<protein>
    <submittedName>
        <fullName evidence="1">Uncharacterized protein</fullName>
    </submittedName>
</protein>
<organism evidence="1">
    <name type="scientific">Tabanus bromius</name>
    <name type="common">Band-eyed brown horse fly</name>
    <dbReference type="NCBI Taxonomy" id="304241"/>
    <lineage>
        <taxon>Eukaryota</taxon>
        <taxon>Metazoa</taxon>
        <taxon>Ecdysozoa</taxon>
        <taxon>Arthropoda</taxon>
        <taxon>Hexapoda</taxon>
        <taxon>Insecta</taxon>
        <taxon>Pterygota</taxon>
        <taxon>Neoptera</taxon>
        <taxon>Endopterygota</taxon>
        <taxon>Diptera</taxon>
        <taxon>Brachycera</taxon>
        <taxon>Tabanomorpha</taxon>
        <taxon>Tabanoidea</taxon>
        <taxon>Tabanidae</taxon>
        <taxon>Tabanus</taxon>
    </lineage>
</organism>
<accession>A0A0K8TKI7</accession>
<name>A0A0K8TKI7_TABBR</name>
<evidence type="ECO:0000313" key="1">
    <source>
        <dbReference type="EMBL" id="JAI14872.1"/>
    </source>
</evidence>
<dbReference type="AlphaFoldDB" id="A0A0K8TKI7"/>
<dbReference type="EMBL" id="GDAI01002731">
    <property type="protein sequence ID" value="JAI14872.1"/>
    <property type="molecule type" value="mRNA"/>
</dbReference>
<reference evidence="1" key="1">
    <citation type="journal article" date="2015" name="Insect Biochem. Mol. Biol.">
        <title>An insight into the sialome of the horse fly, Tabanus bromius.</title>
        <authorList>
            <person name="Ribeiro J.M."/>
            <person name="Kazimirova M."/>
            <person name="Takac P."/>
            <person name="Andersen J.F."/>
            <person name="Francischetti I.M."/>
        </authorList>
    </citation>
    <scope>NUCLEOTIDE SEQUENCE</scope>
</reference>
<feature type="non-terminal residue" evidence="1">
    <location>
        <position position="77"/>
    </location>
</feature>
<proteinExistence type="evidence at transcript level"/>